<dbReference type="Gene3D" id="3.20.20.30">
    <property type="entry name" value="Luciferase-like domain"/>
    <property type="match status" value="1"/>
</dbReference>
<dbReference type="Proteomes" id="UP001519924">
    <property type="component" value="Unassembled WGS sequence"/>
</dbReference>
<dbReference type="SUPFAM" id="SSF51679">
    <property type="entry name" value="Bacterial luciferase-like"/>
    <property type="match status" value="1"/>
</dbReference>
<feature type="domain" description="Luciferase-like" evidence="3">
    <location>
        <begin position="1"/>
        <end position="298"/>
    </location>
</feature>
<dbReference type="RefSeq" id="WP_220118658.1">
    <property type="nucleotide sequence ID" value="NZ_JAHZUY010000057.1"/>
</dbReference>
<comment type="caution">
    <text evidence="4">The sequence shown here is derived from an EMBL/GenBank/DDBJ whole genome shotgun (WGS) entry which is preliminary data.</text>
</comment>
<dbReference type="PANTHER" id="PTHR30137">
    <property type="entry name" value="LUCIFERASE-LIKE MONOOXYGENASE"/>
    <property type="match status" value="1"/>
</dbReference>
<evidence type="ECO:0000256" key="2">
    <source>
        <dbReference type="ARBA" id="ARBA00023033"/>
    </source>
</evidence>
<reference evidence="4 5" key="1">
    <citation type="submission" date="2021-08" db="EMBL/GenBank/DDBJ databases">
        <title>Caldovatus sediminis gen. nov., sp. nov., a moderately thermophilic bacterium isolated from a hot spring.</title>
        <authorList>
            <person name="Hu C.-J."/>
            <person name="Li W.-J."/>
            <person name="Xian W.-D."/>
        </authorList>
    </citation>
    <scope>NUCLEOTIDE SEQUENCE [LARGE SCALE GENOMIC DNA]</scope>
    <source>
        <strain evidence="4 5">SYSU G05006</strain>
    </source>
</reference>
<evidence type="ECO:0000256" key="1">
    <source>
        <dbReference type="ARBA" id="ARBA00023002"/>
    </source>
</evidence>
<dbReference type="InterPro" id="IPR036661">
    <property type="entry name" value="Luciferase-like_sf"/>
</dbReference>
<dbReference type="InterPro" id="IPR011251">
    <property type="entry name" value="Luciferase-like_dom"/>
</dbReference>
<dbReference type="InterPro" id="IPR050766">
    <property type="entry name" value="Bact_Lucif_Oxidored"/>
</dbReference>
<gene>
    <name evidence="4" type="ORF">K1J50_15450</name>
</gene>
<keyword evidence="5" id="KW-1185">Reference proteome</keyword>
<organism evidence="4 5">
    <name type="scientific">Caldovatus aquaticus</name>
    <dbReference type="NCBI Taxonomy" id="2865671"/>
    <lineage>
        <taxon>Bacteria</taxon>
        <taxon>Pseudomonadati</taxon>
        <taxon>Pseudomonadota</taxon>
        <taxon>Alphaproteobacteria</taxon>
        <taxon>Acetobacterales</taxon>
        <taxon>Roseomonadaceae</taxon>
        <taxon>Caldovatus</taxon>
    </lineage>
</organism>
<dbReference type="Pfam" id="PF00296">
    <property type="entry name" value="Bac_luciferase"/>
    <property type="match status" value="1"/>
</dbReference>
<dbReference type="EMBL" id="JAHZUY010000057">
    <property type="protein sequence ID" value="MBW8270879.1"/>
    <property type="molecule type" value="Genomic_DNA"/>
</dbReference>
<evidence type="ECO:0000259" key="3">
    <source>
        <dbReference type="Pfam" id="PF00296"/>
    </source>
</evidence>
<proteinExistence type="predicted"/>
<name>A0ABS7F5I3_9PROT</name>
<accession>A0ABS7F5I3</accession>
<keyword evidence="2" id="KW-0503">Monooxygenase</keyword>
<dbReference type="PANTHER" id="PTHR30137:SF8">
    <property type="entry name" value="BLR5498 PROTEIN"/>
    <property type="match status" value="1"/>
</dbReference>
<protein>
    <submittedName>
        <fullName evidence="4">LLM class flavin-dependent oxidoreductase</fullName>
    </submittedName>
</protein>
<evidence type="ECO:0000313" key="5">
    <source>
        <dbReference type="Proteomes" id="UP001519924"/>
    </source>
</evidence>
<evidence type="ECO:0000313" key="4">
    <source>
        <dbReference type="EMBL" id="MBW8270879.1"/>
    </source>
</evidence>
<keyword evidence="1" id="KW-0560">Oxidoreductase</keyword>
<sequence>MKLGLFLNTQFPEGDVLAARLPELAEQVRTARQSGFASLWLPDHYLIGPVQMPQPVPLLAWLLREAEGMTVGCNIRILPLLNPVQVAEEAATLDLLSGGRYVLGVGLGYRAAEFTAFGVPLRERAPRFAESVGLIRRLFAEERVTHRGRFYTVEEASLSARPVQTGGPPIYVAAMAEPAVRRAARLGDAWLIVNTITLATAAEQVRIYREELAAAGRTPRERPLTRECYIGTSHATAFEECRAALHYKYSAYAAWGVGRQANDERSFGMPFEQFVRDRFLIGDKASVREEIARYREALGVDHFILRVHWPGLPQERALHTIRALGEIFA</sequence>